<protein>
    <submittedName>
        <fullName evidence="2">Uncharacterized protein</fullName>
    </submittedName>
</protein>
<evidence type="ECO:0000313" key="3">
    <source>
        <dbReference type="Proteomes" id="UP000823775"/>
    </source>
</evidence>
<organism evidence="2 3">
    <name type="scientific">Datura stramonium</name>
    <name type="common">Jimsonweed</name>
    <name type="synonym">Common thornapple</name>
    <dbReference type="NCBI Taxonomy" id="4076"/>
    <lineage>
        <taxon>Eukaryota</taxon>
        <taxon>Viridiplantae</taxon>
        <taxon>Streptophyta</taxon>
        <taxon>Embryophyta</taxon>
        <taxon>Tracheophyta</taxon>
        <taxon>Spermatophyta</taxon>
        <taxon>Magnoliopsida</taxon>
        <taxon>eudicotyledons</taxon>
        <taxon>Gunneridae</taxon>
        <taxon>Pentapetalae</taxon>
        <taxon>asterids</taxon>
        <taxon>lamiids</taxon>
        <taxon>Solanales</taxon>
        <taxon>Solanaceae</taxon>
        <taxon>Solanoideae</taxon>
        <taxon>Datureae</taxon>
        <taxon>Datura</taxon>
    </lineage>
</organism>
<evidence type="ECO:0000256" key="1">
    <source>
        <dbReference type="SAM" id="MobiDB-lite"/>
    </source>
</evidence>
<evidence type="ECO:0000313" key="2">
    <source>
        <dbReference type="EMBL" id="MCE3051920.1"/>
    </source>
</evidence>
<feature type="region of interest" description="Disordered" evidence="1">
    <location>
        <begin position="21"/>
        <end position="53"/>
    </location>
</feature>
<dbReference type="Proteomes" id="UP000823775">
    <property type="component" value="Unassembled WGS sequence"/>
</dbReference>
<proteinExistence type="predicted"/>
<name>A0ABS8WQZ4_DATST</name>
<keyword evidence="3" id="KW-1185">Reference proteome</keyword>
<gene>
    <name evidence="2" type="ORF">HAX54_051191</name>
</gene>
<comment type="caution">
    <text evidence="2">The sequence shown here is derived from an EMBL/GenBank/DDBJ whole genome shotgun (WGS) entry which is preliminary data.</text>
</comment>
<accession>A0ABS8WQZ4</accession>
<reference evidence="2 3" key="1">
    <citation type="journal article" date="2021" name="BMC Genomics">
        <title>Datura genome reveals duplications of psychoactive alkaloid biosynthetic genes and high mutation rate following tissue culture.</title>
        <authorList>
            <person name="Rajewski A."/>
            <person name="Carter-House D."/>
            <person name="Stajich J."/>
            <person name="Litt A."/>
        </authorList>
    </citation>
    <scope>NUCLEOTIDE SEQUENCE [LARGE SCALE GENOMIC DNA]</scope>
    <source>
        <strain evidence="2">AR-01</strain>
    </source>
</reference>
<dbReference type="EMBL" id="JACEIK010009065">
    <property type="protein sequence ID" value="MCE3051920.1"/>
    <property type="molecule type" value="Genomic_DNA"/>
</dbReference>
<feature type="compositionally biased region" description="Low complexity" evidence="1">
    <location>
        <begin position="32"/>
        <end position="46"/>
    </location>
</feature>
<sequence>MGESVAGGSRALLNFPLRINSGEPEPIRVGSKRTSTSPERSSSSSVIRREEEEERYKMGRGRFLSDKIFGLKSSDRDIDLPPPRALLFATLIELWLNE</sequence>